<evidence type="ECO:0000256" key="7">
    <source>
        <dbReference type="PROSITE-ProRule" id="PRU00473"/>
    </source>
</evidence>
<evidence type="ECO:0000313" key="12">
    <source>
        <dbReference type="Proteomes" id="UP000538666"/>
    </source>
</evidence>
<evidence type="ECO:0000313" key="11">
    <source>
        <dbReference type="EMBL" id="MBB6146550.1"/>
    </source>
</evidence>
<feature type="transmembrane region" description="Helical" evidence="9">
    <location>
        <begin position="16"/>
        <end position="35"/>
    </location>
</feature>
<dbReference type="InterPro" id="IPR050330">
    <property type="entry name" value="Bact_OuterMem_StrucFunc"/>
</dbReference>
<dbReference type="InterPro" id="IPR036737">
    <property type="entry name" value="OmpA-like_sf"/>
</dbReference>
<keyword evidence="12" id="KW-1185">Reference proteome</keyword>
<keyword evidence="4 9" id="KW-0812">Transmembrane</keyword>
<comment type="caution">
    <text evidence="11">The sequence shown here is derived from an EMBL/GenBank/DDBJ whole genome shotgun (WGS) entry which is preliminary data.</text>
</comment>
<dbReference type="CDD" id="cd07185">
    <property type="entry name" value="OmpA_C-like"/>
    <property type="match status" value="1"/>
</dbReference>
<feature type="domain" description="OmpA-like" evidence="10">
    <location>
        <begin position="128"/>
        <end position="249"/>
    </location>
</feature>
<evidence type="ECO:0000256" key="2">
    <source>
        <dbReference type="ARBA" id="ARBA00008914"/>
    </source>
</evidence>
<protein>
    <submittedName>
        <fullName evidence="11">Chemotaxis protein MotB</fullName>
    </submittedName>
</protein>
<name>A0A841JZI0_9BACT</name>
<keyword evidence="3" id="KW-1003">Cell membrane</keyword>
<gene>
    <name evidence="11" type="ORF">HNQ77_004529</name>
</gene>
<dbReference type="PANTHER" id="PTHR30329">
    <property type="entry name" value="STATOR ELEMENT OF FLAGELLAR MOTOR COMPLEX"/>
    <property type="match status" value="1"/>
</dbReference>
<reference evidence="11 12" key="1">
    <citation type="submission" date="2020-08" db="EMBL/GenBank/DDBJ databases">
        <title>Genomic Encyclopedia of Type Strains, Phase IV (KMG-IV): sequencing the most valuable type-strain genomes for metagenomic binning, comparative biology and taxonomic classification.</title>
        <authorList>
            <person name="Goeker M."/>
        </authorList>
    </citation>
    <scope>NUCLEOTIDE SEQUENCE [LARGE SCALE GENOMIC DNA]</scope>
    <source>
        <strain evidence="11 12">DSM 103733</strain>
    </source>
</reference>
<comment type="subcellular location">
    <subcellularLocation>
        <location evidence="1">Cell membrane</location>
        <topology evidence="1">Single-pass membrane protein</topology>
    </subcellularLocation>
</comment>
<evidence type="ECO:0000256" key="6">
    <source>
        <dbReference type="ARBA" id="ARBA00023136"/>
    </source>
</evidence>
<evidence type="ECO:0000259" key="10">
    <source>
        <dbReference type="PROSITE" id="PS51123"/>
    </source>
</evidence>
<dbReference type="SUPFAM" id="SSF103088">
    <property type="entry name" value="OmpA-like"/>
    <property type="match status" value="1"/>
</dbReference>
<evidence type="ECO:0000256" key="1">
    <source>
        <dbReference type="ARBA" id="ARBA00004162"/>
    </source>
</evidence>
<evidence type="ECO:0000256" key="3">
    <source>
        <dbReference type="ARBA" id="ARBA00022475"/>
    </source>
</evidence>
<proteinExistence type="inferred from homology"/>
<evidence type="ECO:0000256" key="4">
    <source>
        <dbReference type="ARBA" id="ARBA00022692"/>
    </source>
</evidence>
<dbReference type="Pfam" id="PF00691">
    <property type="entry name" value="OmpA"/>
    <property type="match status" value="1"/>
</dbReference>
<keyword evidence="5 9" id="KW-1133">Transmembrane helix</keyword>
<dbReference type="Gene3D" id="3.30.1330.60">
    <property type="entry name" value="OmpA-like domain"/>
    <property type="match status" value="1"/>
</dbReference>
<dbReference type="RefSeq" id="WP_050060409.1">
    <property type="nucleotide sequence ID" value="NZ_JACHEK010000010.1"/>
</dbReference>
<dbReference type="PROSITE" id="PS51123">
    <property type="entry name" value="OMPA_2"/>
    <property type="match status" value="1"/>
</dbReference>
<sequence>MRRRRPKPHINHERWLVSYADFITLMFAFFVVLYASSQADKKKQAQVSQSINQAFKVLGLFPSTSTVSPSTPIASSTDPEVSTVNIVLGEDLAASQEVKKDLTRIQHELRGKLSNQIAQHVVAMHLGHDGLVISLREAGFYDSGSATPHASSLGSIDTIASSLERVPYDIRIEGHTDNVPIHTSEFQSNWELSTARATRMAKIFIERHHFSPGRLSASGYAEFHPVASNATAEGRGQNRRVDVIVLSRISIPNPPEAQVTPPPAPMPAARK</sequence>
<organism evidence="11 12">
    <name type="scientific">Silvibacterium bohemicum</name>
    <dbReference type="NCBI Taxonomy" id="1577686"/>
    <lineage>
        <taxon>Bacteria</taxon>
        <taxon>Pseudomonadati</taxon>
        <taxon>Acidobacteriota</taxon>
        <taxon>Terriglobia</taxon>
        <taxon>Terriglobales</taxon>
        <taxon>Acidobacteriaceae</taxon>
        <taxon>Silvibacterium</taxon>
    </lineage>
</organism>
<feature type="region of interest" description="Disordered" evidence="8">
    <location>
        <begin position="252"/>
        <end position="271"/>
    </location>
</feature>
<dbReference type="InterPro" id="IPR006665">
    <property type="entry name" value="OmpA-like"/>
</dbReference>
<dbReference type="EMBL" id="JACHEK010000010">
    <property type="protein sequence ID" value="MBB6146550.1"/>
    <property type="molecule type" value="Genomic_DNA"/>
</dbReference>
<dbReference type="OrthoDB" id="9815217at2"/>
<dbReference type="Proteomes" id="UP000538666">
    <property type="component" value="Unassembled WGS sequence"/>
</dbReference>
<dbReference type="InterPro" id="IPR025713">
    <property type="entry name" value="MotB-like_N_dom"/>
</dbReference>
<comment type="similarity">
    <text evidence="2">Belongs to the MotB family.</text>
</comment>
<dbReference type="PANTHER" id="PTHR30329:SF21">
    <property type="entry name" value="LIPOPROTEIN YIAD-RELATED"/>
    <property type="match status" value="1"/>
</dbReference>
<evidence type="ECO:0000256" key="5">
    <source>
        <dbReference type="ARBA" id="ARBA00022989"/>
    </source>
</evidence>
<evidence type="ECO:0000256" key="8">
    <source>
        <dbReference type="SAM" id="MobiDB-lite"/>
    </source>
</evidence>
<dbReference type="GO" id="GO:0005886">
    <property type="term" value="C:plasma membrane"/>
    <property type="evidence" value="ECO:0007669"/>
    <property type="project" value="UniProtKB-SubCell"/>
</dbReference>
<accession>A0A841JZI0</accession>
<dbReference type="Pfam" id="PF13677">
    <property type="entry name" value="MotB_plug"/>
    <property type="match status" value="1"/>
</dbReference>
<keyword evidence="6 7" id="KW-0472">Membrane</keyword>
<evidence type="ECO:0000256" key="9">
    <source>
        <dbReference type="SAM" id="Phobius"/>
    </source>
</evidence>
<dbReference type="AlphaFoldDB" id="A0A841JZI0"/>